<dbReference type="PRINTS" id="PR01576">
    <property type="entry name" value="PDEFORMYLASE"/>
</dbReference>
<proteinExistence type="inferred from homology"/>
<dbReference type="Proteomes" id="UP000091969">
    <property type="component" value="Unassembled WGS sequence"/>
</dbReference>
<dbReference type="RefSeq" id="WP_068608215.1">
    <property type="nucleotide sequence ID" value="NZ_LZDH01000045.1"/>
</dbReference>
<dbReference type="GO" id="GO:0006412">
    <property type="term" value="P:translation"/>
    <property type="evidence" value="ECO:0007669"/>
    <property type="project" value="UniProtKB-UniRule"/>
</dbReference>
<dbReference type="InterPro" id="IPR023635">
    <property type="entry name" value="Peptide_deformylase"/>
</dbReference>
<sequence>MNASTELLPILRYPDPRLHKVAKPVAAVDDRVRAIIPRMFATMYAANGIGLAATQVDIHERIIVIDVSENRDQPLVLINPEIEWASDEKRKGEEGCLSVPGIYDGVERSVAVRVRALDEHSASRVIEAEGLLAVCIQHEMDHLMGKVFVEYLSPLKRERIKMKLVKAEREAARAAAEARPRNRLHAEPTEARL</sequence>
<dbReference type="NCBIfam" id="NF001159">
    <property type="entry name" value="PRK00150.1-3"/>
    <property type="match status" value="1"/>
</dbReference>
<keyword evidence="5 6" id="KW-0408">Iron</keyword>
<name>A0A1A6DWE5_9BURK</name>
<keyword evidence="3 6" id="KW-0378">Hydrolase</keyword>
<organism evidence="7 8">
    <name type="scientific">Tepidimonas fonticaldi</name>
    <dbReference type="NCBI Taxonomy" id="1101373"/>
    <lineage>
        <taxon>Bacteria</taxon>
        <taxon>Pseudomonadati</taxon>
        <taxon>Pseudomonadota</taxon>
        <taxon>Betaproteobacteria</taxon>
        <taxon>Burkholderiales</taxon>
        <taxon>Tepidimonas</taxon>
    </lineage>
</organism>
<comment type="similarity">
    <text evidence="1 6">Belongs to the polypeptide deformylase family.</text>
</comment>
<dbReference type="PANTHER" id="PTHR10458:SF22">
    <property type="entry name" value="PEPTIDE DEFORMYLASE"/>
    <property type="match status" value="1"/>
</dbReference>
<gene>
    <name evidence="6" type="primary">def</name>
    <name evidence="7" type="ORF">A9O67_03590</name>
</gene>
<dbReference type="EC" id="3.5.1.88" evidence="6"/>
<dbReference type="SUPFAM" id="SSF56420">
    <property type="entry name" value="Peptide deformylase"/>
    <property type="match status" value="1"/>
</dbReference>
<dbReference type="Pfam" id="PF01327">
    <property type="entry name" value="Pep_deformylase"/>
    <property type="match status" value="1"/>
</dbReference>
<evidence type="ECO:0000313" key="8">
    <source>
        <dbReference type="Proteomes" id="UP000091969"/>
    </source>
</evidence>
<dbReference type="EMBL" id="LZDH01000045">
    <property type="protein sequence ID" value="OBS31262.1"/>
    <property type="molecule type" value="Genomic_DNA"/>
</dbReference>
<dbReference type="InterPro" id="IPR036821">
    <property type="entry name" value="Peptide_deformylase_sf"/>
</dbReference>
<comment type="cofactor">
    <cofactor evidence="6">
        <name>Fe(2+)</name>
        <dbReference type="ChEBI" id="CHEBI:29033"/>
    </cofactor>
    <text evidence="6">Binds 1 Fe(2+) ion.</text>
</comment>
<keyword evidence="8" id="KW-1185">Reference proteome</keyword>
<dbReference type="Gene3D" id="3.90.45.10">
    <property type="entry name" value="Peptide deformylase"/>
    <property type="match status" value="1"/>
</dbReference>
<feature type="binding site" evidence="6">
    <location>
        <position position="96"/>
    </location>
    <ligand>
        <name>Fe cation</name>
        <dbReference type="ChEBI" id="CHEBI:24875"/>
    </ligand>
</feature>
<evidence type="ECO:0000256" key="2">
    <source>
        <dbReference type="ARBA" id="ARBA00022723"/>
    </source>
</evidence>
<dbReference type="PIRSF" id="PIRSF004749">
    <property type="entry name" value="Pep_def"/>
    <property type="match status" value="1"/>
</dbReference>
<evidence type="ECO:0000256" key="3">
    <source>
        <dbReference type="ARBA" id="ARBA00022801"/>
    </source>
</evidence>
<dbReference type="OrthoDB" id="9804313at2"/>
<dbReference type="FunFam" id="3.90.45.10:FF:000001">
    <property type="entry name" value="Peptide deformylase"/>
    <property type="match status" value="1"/>
</dbReference>
<reference evidence="7 8" key="1">
    <citation type="submission" date="2016-06" db="EMBL/GenBank/DDBJ databases">
        <title>Genome sequence of Tepidimonas fonticaldi PL17.</title>
        <authorList>
            <person name="Pinnaka A.K."/>
        </authorList>
    </citation>
    <scope>NUCLEOTIDE SEQUENCE [LARGE SCALE GENOMIC DNA]</scope>
    <source>
        <strain evidence="7 8">PL17</strain>
    </source>
</reference>
<evidence type="ECO:0000256" key="6">
    <source>
        <dbReference type="HAMAP-Rule" id="MF_00163"/>
    </source>
</evidence>
<comment type="function">
    <text evidence="6">Removes the formyl group from the N-terminal Met of newly synthesized proteins. Requires at least a dipeptide for an efficient rate of reaction. N-terminal L-methionine is a prerequisite for activity but the enzyme has broad specificity at other positions.</text>
</comment>
<comment type="caution">
    <text evidence="7">The sequence shown here is derived from an EMBL/GenBank/DDBJ whole genome shotgun (WGS) entry which is preliminary data.</text>
</comment>
<comment type="catalytic activity">
    <reaction evidence="6">
        <text>N-terminal N-formyl-L-methionyl-[peptide] + H2O = N-terminal L-methionyl-[peptide] + formate</text>
        <dbReference type="Rhea" id="RHEA:24420"/>
        <dbReference type="Rhea" id="RHEA-COMP:10639"/>
        <dbReference type="Rhea" id="RHEA-COMP:10640"/>
        <dbReference type="ChEBI" id="CHEBI:15377"/>
        <dbReference type="ChEBI" id="CHEBI:15740"/>
        <dbReference type="ChEBI" id="CHEBI:49298"/>
        <dbReference type="ChEBI" id="CHEBI:64731"/>
        <dbReference type="EC" id="3.5.1.88"/>
    </reaction>
</comment>
<protein>
    <recommendedName>
        <fullName evidence="6">Peptide deformylase</fullName>
        <shortName evidence="6">PDF</shortName>
        <ecNumber evidence="6">3.5.1.88</ecNumber>
    </recommendedName>
    <alternativeName>
        <fullName evidence="6">Polypeptide deformylase</fullName>
    </alternativeName>
</protein>
<evidence type="ECO:0000256" key="5">
    <source>
        <dbReference type="ARBA" id="ARBA00023004"/>
    </source>
</evidence>
<evidence type="ECO:0000313" key="7">
    <source>
        <dbReference type="EMBL" id="OBS31262.1"/>
    </source>
</evidence>
<dbReference type="NCBIfam" id="TIGR00079">
    <property type="entry name" value="pept_deformyl"/>
    <property type="match status" value="1"/>
</dbReference>
<dbReference type="AlphaFoldDB" id="A0A1A6DWE5"/>
<dbReference type="CDD" id="cd00487">
    <property type="entry name" value="Pep_deformylase"/>
    <property type="match status" value="1"/>
</dbReference>
<accession>A0A1A6DWE5</accession>
<feature type="binding site" evidence="6">
    <location>
        <position position="138"/>
    </location>
    <ligand>
        <name>Fe cation</name>
        <dbReference type="ChEBI" id="CHEBI:24875"/>
    </ligand>
</feature>
<feature type="active site" evidence="6">
    <location>
        <position position="139"/>
    </location>
</feature>
<dbReference type="HAMAP" id="MF_00163">
    <property type="entry name" value="Pep_deformylase"/>
    <property type="match status" value="1"/>
</dbReference>
<dbReference type="GO" id="GO:0046872">
    <property type="term" value="F:metal ion binding"/>
    <property type="evidence" value="ECO:0007669"/>
    <property type="project" value="UniProtKB-KW"/>
</dbReference>
<keyword evidence="2 6" id="KW-0479">Metal-binding</keyword>
<dbReference type="STRING" id="1101373.A9O67_03590"/>
<keyword evidence="4 6" id="KW-0648">Protein biosynthesis</keyword>
<evidence type="ECO:0000256" key="1">
    <source>
        <dbReference type="ARBA" id="ARBA00010759"/>
    </source>
</evidence>
<dbReference type="GO" id="GO:0042586">
    <property type="term" value="F:peptide deformylase activity"/>
    <property type="evidence" value="ECO:0007669"/>
    <property type="project" value="UniProtKB-UniRule"/>
</dbReference>
<feature type="binding site" evidence="6">
    <location>
        <position position="142"/>
    </location>
    <ligand>
        <name>Fe cation</name>
        <dbReference type="ChEBI" id="CHEBI:24875"/>
    </ligand>
</feature>
<evidence type="ECO:0000256" key="4">
    <source>
        <dbReference type="ARBA" id="ARBA00022917"/>
    </source>
</evidence>
<dbReference type="PANTHER" id="PTHR10458">
    <property type="entry name" value="PEPTIDE DEFORMYLASE"/>
    <property type="match status" value="1"/>
</dbReference>